<dbReference type="InterPro" id="IPR007345">
    <property type="entry name" value="Polysacch_pyruvyl_Trfase"/>
</dbReference>
<dbReference type="Pfam" id="PF04230">
    <property type="entry name" value="PS_pyruv_trans"/>
    <property type="match status" value="1"/>
</dbReference>
<evidence type="ECO:0000259" key="1">
    <source>
        <dbReference type="Pfam" id="PF04230"/>
    </source>
</evidence>
<keyword evidence="3" id="KW-1185">Reference proteome</keyword>
<gene>
    <name evidence="2" type="ORF">QGN29_02240</name>
</gene>
<evidence type="ECO:0000313" key="2">
    <source>
        <dbReference type="EMBL" id="WND03186.1"/>
    </source>
</evidence>
<organism evidence="2 3">
    <name type="scientific">Temperatibacter marinus</name>
    <dbReference type="NCBI Taxonomy" id="1456591"/>
    <lineage>
        <taxon>Bacteria</taxon>
        <taxon>Pseudomonadati</taxon>
        <taxon>Pseudomonadota</taxon>
        <taxon>Alphaproteobacteria</taxon>
        <taxon>Kordiimonadales</taxon>
        <taxon>Temperatibacteraceae</taxon>
        <taxon>Temperatibacter</taxon>
    </lineage>
</organism>
<dbReference type="KEGG" id="tmk:QGN29_02240"/>
<evidence type="ECO:0000313" key="3">
    <source>
        <dbReference type="Proteomes" id="UP001268683"/>
    </source>
</evidence>
<dbReference type="RefSeq" id="WP_310799035.1">
    <property type="nucleotide sequence ID" value="NZ_CP123872.1"/>
</dbReference>
<dbReference type="Proteomes" id="UP001268683">
    <property type="component" value="Chromosome"/>
</dbReference>
<dbReference type="AlphaFoldDB" id="A0AA52H9H0"/>
<dbReference type="GO" id="GO:0016740">
    <property type="term" value="F:transferase activity"/>
    <property type="evidence" value="ECO:0007669"/>
    <property type="project" value="UniProtKB-KW"/>
</dbReference>
<keyword evidence="2" id="KW-0808">Transferase</keyword>
<feature type="domain" description="Polysaccharide pyruvyl transferase" evidence="1">
    <location>
        <begin position="39"/>
        <end position="320"/>
    </location>
</feature>
<sequence length="379" mass="43213">MAEIKKHRTKILHIGCRAFPCGTAEAFSFQEVIHLSGQNLGNFFIGEAVCRHLRHYYADEVDISYYSIDDLKACSLHELDNKFDHIVMAASNLLRPNAYFNIYEKLLSATTLPITVMGLGAQAAEMSDEIVLTPTTERFVKMVSERSYKIGVRGAYTASILEKLSIHNIEITGCPTLYVNRAEDCDFNIPKDKPLRLALSTTHDNHDYRQYDQALDLYRKMFKYLLNAHSYHILQTHTIDAQLAAHATLSQNDLMATKKLYGLDSLEDADQLVSLSKVFYTYQQWSDFLKCHIDLAFGTRLHGNLMAITNGIPALFIAHDTRLLEICDYFSLPHLTLEELKDKPLTDALIRQNTDFTAFKTKLASQRPLFEDFLQNSLK</sequence>
<accession>A0AA52H9H0</accession>
<protein>
    <submittedName>
        <fullName evidence="2">Polysaccharide pyruvyl transferase family protein</fullName>
    </submittedName>
</protein>
<proteinExistence type="predicted"/>
<name>A0AA52H9H0_9PROT</name>
<dbReference type="EMBL" id="CP123872">
    <property type="protein sequence ID" value="WND03186.1"/>
    <property type="molecule type" value="Genomic_DNA"/>
</dbReference>
<reference evidence="2" key="1">
    <citation type="submission" date="2023-04" db="EMBL/GenBank/DDBJ databases">
        <title>Complete genome sequence of Temperatibacter marinus.</title>
        <authorList>
            <person name="Rong J.-C."/>
            <person name="Yi M.-L."/>
            <person name="Zhao Q."/>
        </authorList>
    </citation>
    <scope>NUCLEOTIDE SEQUENCE</scope>
    <source>
        <strain evidence="2">NBRC 110045</strain>
    </source>
</reference>